<sequence length="195" mass="21551">MIFALSAALVLSAQDGSTLEAYRACAEIERSRARLACFDRVAAGDPALAKAAEPADPVAVAQAAPEPAPRRVEPAPEPDPEALALIQQRLEEAEARAREAERELLTARKEARSAKKPPKEYSANVEAIGWAPRGELILRLDNGETWRQLSSDNTRIPERKRDEIRSVTLKKGAIGSWWIEIEPLGRRIRAKQQED</sequence>
<comment type="caution">
    <text evidence="2">The sequence shown here is derived from an EMBL/GenBank/DDBJ whole genome shotgun (WGS) entry which is preliminary data.</text>
</comment>
<evidence type="ECO:0000256" key="1">
    <source>
        <dbReference type="SAM" id="Coils"/>
    </source>
</evidence>
<protein>
    <submittedName>
        <fullName evidence="2">Uncharacterized protein</fullName>
    </submittedName>
</protein>
<gene>
    <name evidence="2" type="ORF">ACFONP_04005</name>
</gene>
<evidence type="ECO:0000313" key="2">
    <source>
        <dbReference type="EMBL" id="MFC3301887.1"/>
    </source>
</evidence>
<keyword evidence="1" id="KW-0175">Coiled coil</keyword>
<proteinExistence type="predicted"/>
<organism evidence="2 3">
    <name type="scientific">Parvularcula lutaonensis</name>
    <dbReference type="NCBI Taxonomy" id="491923"/>
    <lineage>
        <taxon>Bacteria</taxon>
        <taxon>Pseudomonadati</taxon>
        <taxon>Pseudomonadota</taxon>
        <taxon>Alphaproteobacteria</taxon>
        <taxon>Parvularculales</taxon>
        <taxon>Parvularculaceae</taxon>
        <taxon>Parvularcula</taxon>
    </lineage>
</organism>
<feature type="coiled-coil region" evidence="1">
    <location>
        <begin position="83"/>
        <end position="110"/>
    </location>
</feature>
<keyword evidence="3" id="KW-1185">Reference proteome</keyword>
<dbReference type="Proteomes" id="UP001595607">
    <property type="component" value="Unassembled WGS sequence"/>
</dbReference>
<evidence type="ECO:0000313" key="3">
    <source>
        <dbReference type="Proteomes" id="UP001595607"/>
    </source>
</evidence>
<name>A0ABV7MAK0_9PROT</name>
<accession>A0ABV7MAK0</accession>
<dbReference type="EMBL" id="JBHRVA010000002">
    <property type="protein sequence ID" value="MFC3301887.1"/>
    <property type="molecule type" value="Genomic_DNA"/>
</dbReference>
<reference evidence="3" key="1">
    <citation type="journal article" date="2019" name="Int. J. Syst. Evol. Microbiol.">
        <title>The Global Catalogue of Microorganisms (GCM) 10K type strain sequencing project: providing services to taxonomists for standard genome sequencing and annotation.</title>
        <authorList>
            <consortium name="The Broad Institute Genomics Platform"/>
            <consortium name="The Broad Institute Genome Sequencing Center for Infectious Disease"/>
            <person name="Wu L."/>
            <person name="Ma J."/>
        </authorList>
    </citation>
    <scope>NUCLEOTIDE SEQUENCE [LARGE SCALE GENOMIC DNA]</scope>
    <source>
        <strain evidence="3">KCTC 22245</strain>
    </source>
</reference>
<dbReference type="RefSeq" id="WP_189573722.1">
    <property type="nucleotide sequence ID" value="NZ_BMXU01000001.1"/>
</dbReference>